<feature type="compositionally biased region" description="Acidic residues" evidence="3">
    <location>
        <begin position="240"/>
        <end position="250"/>
    </location>
</feature>
<dbReference type="Proteomes" id="UP000198858">
    <property type="component" value="Chromosome I"/>
</dbReference>
<protein>
    <submittedName>
        <fullName evidence="4">Thrombospondin type 3 repeat-containing protein</fullName>
    </submittedName>
</protein>
<organism evidence="4 5">
    <name type="scientific">Christiangramia echinicola</name>
    <dbReference type="NCBI Taxonomy" id="279359"/>
    <lineage>
        <taxon>Bacteria</taxon>
        <taxon>Pseudomonadati</taxon>
        <taxon>Bacteroidota</taxon>
        <taxon>Flavobacteriia</taxon>
        <taxon>Flavobacteriales</taxon>
        <taxon>Flavobacteriaceae</taxon>
        <taxon>Christiangramia</taxon>
    </lineage>
</organism>
<dbReference type="PROSITE" id="PS51234">
    <property type="entry name" value="TSP3"/>
    <property type="match status" value="2"/>
</dbReference>
<evidence type="ECO:0000313" key="4">
    <source>
        <dbReference type="EMBL" id="SDR66197.1"/>
    </source>
</evidence>
<dbReference type="GO" id="GO:0005509">
    <property type="term" value="F:calcium ion binding"/>
    <property type="evidence" value="ECO:0007669"/>
    <property type="project" value="InterPro"/>
</dbReference>
<dbReference type="Pfam" id="PF02412">
    <property type="entry name" value="TSP_3"/>
    <property type="match status" value="4"/>
</dbReference>
<dbReference type="PANTHER" id="PTHR10199">
    <property type="entry name" value="THROMBOSPONDIN"/>
    <property type="match status" value="1"/>
</dbReference>
<evidence type="ECO:0000313" key="5">
    <source>
        <dbReference type="Proteomes" id="UP000198858"/>
    </source>
</evidence>
<evidence type="ECO:0000256" key="3">
    <source>
        <dbReference type="SAM" id="MobiDB-lite"/>
    </source>
</evidence>
<reference evidence="4 5" key="1">
    <citation type="submission" date="2016-10" db="EMBL/GenBank/DDBJ databases">
        <authorList>
            <person name="Varghese N."/>
            <person name="Submissions S."/>
        </authorList>
    </citation>
    <scope>NUCLEOTIDE SEQUENCE [LARGE SCALE GENOMIC DNA]</scope>
    <source>
        <strain evidence="4 5">Mar_2010_102</strain>
    </source>
</reference>
<dbReference type="STRING" id="1250231.SAMN04488552_0255"/>
<feature type="compositionally biased region" description="Acidic residues" evidence="3">
    <location>
        <begin position="261"/>
        <end position="281"/>
    </location>
</feature>
<keyword evidence="1" id="KW-0732">Signal</keyword>
<feature type="compositionally biased region" description="Acidic residues" evidence="3">
    <location>
        <begin position="301"/>
        <end position="316"/>
    </location>
</feature>
<proteinExistence type="predicted"/>
<sequence length="443" mass="46772">MKRLNLLGYLILIIVLIVSCEKDALIENKDSNTQLKTISDPNAKATITPEKIKALGQQNQNKTSTGNIIVLDFEGLGDVDYINDFYNGGTSSLGNSGTDYGVEFGVALSIIDEDAGGTGNFANEPSPSTVMFFLDENQAYMNVEAGFDTGFSFYYSSSSSGSVSVYDGLNGNGNLLGTVDLPDNLDPNCIGDPNGTFCSWDIISVAFNGIAQSVVFNGAANYIGFDDVTFGSLTPGNSDSDGDGVNDDVDNCPNTANSDQADNDSDGMGDVCDADDDDDGILDVNDNCPFTDNPGQKDNDGDGMGDACDDDDDDDGVLDANDNCPFTANTNQEDFDVDGLGDVCDADDDNDGCLDGDDSIPFSNIEATVVIDGCDSDVDNRVTSTCGLTMSDMIDNLEAGIYKNHGEFVRMVSSLTRSWVKDGLISKLEKDAIMSCAGSANIP</sequence>
<dbReference type="RefSeq" id="WP_089660974.1">
    <property type="nucleotide sequence ID" value="NZ_LT629745.1"/>
</dbReference>
<dbReference type="SUPFAM" id="SSF103647">
    <property type="entry name" value="TSP type-3 repeat"/>
    <property type="match status" value="2"/>
</dbReference>
<dbReference type="InterPro" id="IPR028974">
    <property type="entry name" value="TSP_type-3_rpt"/>
</dbReference>
<dbReference type="InterPro" id="IPR017897">
    <property type="entry name" value="Thrombospondin_3_rpt"/>
</dbReference>
<dbReference type="EMBL" id="LT629745">
    <property type="protein sequence ID" value="SDR66197.1"/>
    <property type="molecule type" value="Genomic_DNA"/>
</dbReference>
<dbReference type="PROSITE" id="PS51257">
    <property type="entry name" value="PROKAR_LIPOPROTEIN"/>
    <property type="match status" value="1"/>
</dbReference>
<dbReference type="AlphaFoldDB" id="A0A1H1KVP1"/>
<name>A0A1H1KVP1_9FLAO</name>
<feature type="region of interest" description="Disordered" evidence="3">
    <location>
        <begin position="236"/>
        <end position="316"/>
    </location>
</feature>
<dbReference type="InterPro" id="IPR003367">
    <property type="entry name" value="Thrombospondin_3-like_rpt"/>
</dbReference>
<dbReference type="GO" id="GO:0007155">
    <property type="term" value="P:cell adhesion"/>
    <property type="evidence" value="ECO:0007669"/>
    <property type="project" value="InterPro"/>
</dbReference>
<gene>
    <name evidence="4" type="ORF">SAMN04488552_0255</name>
</gene>
<dbReference type="Gene3D" id="4.10.1080.10">
    <property type="entry name" value="TSP type-3 repeat"/>
    <property type="match status" value="1"/>
</dbReference>
<evidence type="ECO:0000256" key="1">
    <source>
        <dbReference type="ARBA" id="ARBA00022729"/>
    </source>
</evidence>
<keyword evidence="5" id="KW-1185">Reference proteome</keyword>
<evidence type="ECO:0000256" key="2">
    <source>
        <dbReference type="ARBA" id="ARBA00022837"/>
    </source>
</evidence>
<accession>A0A1H1KVP1</accession>
<keyword evidence="2" id="KW-0106">Calcium</keyword>